<sequence length="75" mass="8054">MDGISTMIGLIVGAIAGGCVMHARGYTRGRLDEMSGKDRLDSIANELQEVKSSIEDLKIGQEVLDIMVKEIKSGC</sequence>
<reference evidence="2" key="1">
    <citation type="submission" date="2016-08" db="EMBL/GenBank/DDBJ databases">
        <authorList>
            <person name="Seilhamer J.J."/>
        </authorList>
    </citation>
    <scope>NUCLEOTIDE SEQUENCE</scope>
    <source>
        <strain evidence="2">86-1</strain>
    </source>
</reference>
<dbReference type="EMBL" id="FMJC01000002">
    <property type="protein sequence ID" value="SCM74158.1"/>
    <property type="molecule type" value="Genomic_DNA"/>
</dbReference>
<name>A0A212L9H0_9BACT</name>
<protein>
    <submittedName>
        <fullName evidence="2">Uncharacterized protein</fullName>
    </submittedName>
</protein>
<evidence type="ECO:0000256" key="1">
    <source>
        <dbReference type="SAM" id="Phobius"/>
    </source>
</evidence>
<dbReference type="AlphaFoldDB" id="A0A212L9H0"/>
<accession>A0A212L9H0</accession>
<gene>
    <name evidence="2" type="ORF">KL86DES1_21767</name>
</gene>
<keyword evidence="1" id="KW-1133">Transmembrane helix</keyword>
<keyword evidence="1" id="KW-0812">Transmembrane</keyword>
<organism evidence="2">
    <name type="scientific">uncultured Desulfovibrio sp</name>
    <dbReference type="NCBI Taxonomy" id="167968"/>
    <lineage>
        <taxon>Bacteria</taxon>
        <taxon>Pseudomonadati</taxon>
        <taxon>Thermodesulfobacteriota</taxon>
        <taxon>Desulfovibrionia</taxon>
        <taxon>Desulfovibrionales</taxon>
        <taxon>Desulfovibrionaceae</taxon>
        <taxon>Desulfovibrio</taxon>
        <taxon>environmental samples</taxon>
    </lineage>
</organism>
<feature type="transmembrane region" description="Helical" evidence="1">
    <location>
        <begin position="6"/>
        <end position="27"/>
    </location>
</feature>
<keyword evidence="1" id="KW-0472">Membrane</keyword>
<dbReference type="RefSeq" id="WP_179981038.1">
    <property type="nucleotide sequence ID" value="NZ_LT608333.1"/>
</dbReference>
<proteinExistence type="predicted"/>
<evidence type="ECO:0000313" key="2">
    <source>
        <dbReference type="EMBL" id="SCM74158.1"/>
    </source>
</evidence>